<evidence type="ECO:0000256" key="1">
    <source>
        <dbReference type="SAM" id="Phobius"/>
    </source>
</evidence>
<evidence type="ECO:0000313" key="2">
    <source>
        <dbReference type="EMBL" id="WPY00294.1"/>
    </source>
</evidence>
<accession>A0ABZ0UTU2</accession>
<dbReference type="RefSeq" id="WP_323738381.1">
    <property type="nucleotide sequence ID" value="NZ_CP112932.1"/>
</dbReference>
<feature type="transmembrane region" description="Helical" evidence="1">
    <location>
        <begin position="20"/>
        <end position="39"/>
    </location>
</feature>
<reference evidence="2 3" key="1">
    <citation type="submission" date="2022-10" db="EMBL/GenBank/DDBJ databases">
        <title>Host association and intracellularity evolved multiple times independently in the Rickettsiales.</title>
        <authorList>
            <person name="Castelli M."/>
            <person name="Nardi T."/>
            <person name="Gammuto L."/>
            <person name="Bellinzona G."/>
            <person name="Sabaneyeva E."/>
            <person name="Potekhin A."/>
            <person name="Serra V."/>
            <person name="Petroni G."/>
            <person name="Sassera D."/>
        </authorList>
    </citation>
    <scope>NUCLEOTIDE SEQUENCE [LARGE SCALE GENOMIC DNA]</scope>
    <source>
        <strain evidence="2 3">Kr 154-4</strain>
    </source>
</reference>
<keyword evidence="1" id="KW-0472">Membrane</keyword>
<proteinExistence type="predicted"/>
<keyword evidence="3" id="KW-1185">Reference proteome</keyword>
<keyword evidence="1" id="KW-1133">Transmembrane helix</keyword>
<evidence type="ECO:0000313" key="3">
    <source>
        <dbReference type="Proteomes" id="UP001326613"/>
    </source>
</evidence>
<organism evidence="2 3">
    <name type="scientific">Candidatus Trichorickettsia mobilis</name>
    <dbReference type="NCBI Taxonomy" id="1346319"/>
    <lineage>
        <taxon>Bacteria</taxon>
        <taxon>Pseudomonadati</taxon>
        <taxon>Pseudomonadota</taxon>
        <taxon>Alphaproteobacteria</taxon>
        <taxon>Rickettsiales</taxon>
        <taxon>Rickettsiaceae</taxon>
        <taxon>Rickettsieae</taxon>
        <taxon>Candidatus Trichorickettsia</taxon>
    </lineage>
</organism>
<protein>
    <submittedName>
        <fullName evidence="2">Uncharacterized protein</fullName>
    </submittedName>
</protein>
<sequence>MEHDFINNCITIFANCADWIKAVIIISIGITFISISYLIKQTIIESIKLIKITRINE</sequence>
<name>A0ABZ0UTU2_9RICK</name>
<gene>
    <name evidence="2" type="ORF">Trichorick_00166</name>
</gene>
<keyword evidence="1" id="KW-0812">Transmembrane</keyword>
<dbReference type="Proteomes" id="UP001326613">
    <property type="component" value="Chromosome"/>
</dbReference>
<dbReference type="EMBL" id="CP112932">
    <property type="protein sequence ID" value="WPY00294.1"/>
    <property type="molecule type" value="Genomic_DNA"/>
</dbReference>